<name>A0ABD5TXR1_9EURY</name>
<evidence type="ECO:0000313" key="2">
    <source>
        <dbReference type="EMBL" id="MFC6823579.1"/>
    </source>
</evidence>
<keyword evidence="1" id="KW-0472">Membrane</keyword>
<feature type="transmembrane region" description="Helical" evidence="1">
    <location>
        <begin position="81"/>
        <end position="106"/>
    </location>
</feature>
<sequence>MSVLWFLCSLPVITLGPATLAAYAAIATLREGYSIDRTHVVATVKRHGVSAVLLTGVPLVFLIISILYTRQYFVADSTLTLALGVVTAYAAGYTGLLLIPAFIAIATGDSLETAIRGSVRWTGQNAISAVMMAMGTFLVAVVTGLLTIAFVLVFAGIAFSFHLETVLGPPTDDPTEIEGWSPYADTRREE</sequence>
<reference evidence="2 3" key="1">
    <citation type="journal article" date="2019" name="Int. J. Syst. Evol. Microbiol.">
        <title>The Global Catalogue of Microorganisms (GCM) 10K type strain sequencing project: providing services to taxonomists for standard genome sequencing and annotation.</title>
        <authorList>
            <consortium name="The Broad Institute Genomics Platform"/>
            <consortium name="The Broad Institute Genome Sequencing Center for Infectious Disease"/>
            <person name="Wu L."/>
            <person name="Ma J."/>
        </authorList>
    </citation>
    <scope>NUCLEOTIDE SEQUENCE [LARGE SCALE GENOMIC DNA]</scope>
    <source>
        <strain evidence="2 3">YIM 94188</strain>
    </source>
</reference>
<feature type="transmembrane region" description="Helical" evidence="1">
    <location>
        <begin position="48"/>
        <end position="69"/>
    </location>
</feature>
<protein>
    <recommendedName>
        <fullName evidence="4">DUF4013 domain-containing protein</fullName>
    </recommendedName>
</protein>
<gene>
    <name evidence="2" type="ORF">ACFQEV_00965</name>
</gene>
<dbReference type="EMBL" id="JBHSXH010000004">
    <property type="protein sequence ID" value="MFC6823579.1"/>
    <property type="molecule type" value="Genomic_DNA"/>
</dbReference>
<comment type="caution">
    <text evidence="2">The sequence shown here is derived from an EMBL/GenBank/DDBJ whole genome shotgun (WGS) entry which is preliminary data.</text>
</comment>
<keyword evidence="3" id="KW-1185">Reference proteome</keyword>
<keyword evidence="1" id="KW-0812">Transmembrane</keyword>
<evidence type="ECO:0000256" key="1">
    <source>
        <dbReference type="SAM" id="Phobius"/>
    </source>
</evidence>
<keyword evidence="1" id="KW-1133">Transmembrane helix</keyword>
<dbReference type="RefSeq" id="WP_379692024.1">
    <property type="nucleotide sequence ID" value="NZ_JBHSXH010000004.1"/>
</dbReference>
<proteinExistence type="predicted"/>
<organism evidence="2 3">
    <name type="scientific">Halopelagius fulvigenes</name>
    <dbReference type="NCBI Taxonomy" id="1198324"/>
    <lineage>
        <taxon>Archaea</taxon>
        <taxon>Methanobacteriati</taxon>
        <taxon>Methanobacteriota</taxon>
        <taxon>Stenosarchaea group</taxon>
        <taxon>Halobacteria</taxon>
        <taxon>Halobacteriales</taxon>
        <taxon>Haloferacaceae</taxon>
    </lineage>
</organism>
<accession>A0ABD5TXR1</accession>
<dbReference type="Proteomes" id="UP001596408">
    <property type="component" value="Unassembled WGS sequence"/>
</dbReference>
<evidence type="ECO:0008006" key="4">
    <source>
        <dbReference type="Google" id="ProtNLM"/>
    </source>
</evidence>
<feature type="transmembrane region" description="Helical" evidence="1">
    <location>
        <begin position="126"/>
        <end position="159"/>
    </location>
</feature>
<dbReference type="AlphaFoldDB" id="A0ABD5TXR1"/>
<evidence type="ECO:0000313" key="3">
    <source>
        <dbReference type="Proteomes" id="UP001596408"/>
    </source>
</evidence>